<dbReference type="GO" id="GO:0003677">
    <property type="term" value="F:DNA binding"/>
    <property type="evidence" value="ECO:0007669"/>
    <property type="project" value="UniProtKB-UniRule"/>
</dbReference>
<dbReference type="PANTHER" id="PTHR43479:SF11">
    <property type="entry name" value="ACREF_ENVCD OPERON REPRESSOR-RELATED"/>
    <property type="match status" value="1"/>
</dbReference>
<reference evidence="4 5" key="1">
    <citation type="submission" date="2018-08" db="EMBL/GenBank/DDBJ databases">
        <title>A genome reference for cultivated species of the human gut microbiota.</title>
        <authorList>
            <person name="Zou Y."/>
            <person name="Xue W."/>
            <person name="Luo G."/>
        </authorList>
    </citation>
    <scope>NUCLEOTIDE SEQUENCE [LARGE SCALE GENOMIC DNA]</scope>
    <source>
        <strain evidence="4 5">TF11-7</strain>
    </source>
</reference>
<proteinExistence type="predicted"/>
<keyword evidence="1 2" id="KW-0238">DNA-binding</keyword>
<dbReference type="InterPro" id="IPR039532">
    <property type="entry name" value="TetR_C_Firmicutes"/>
</dbReference>
<name>A0A3E4LZT2_9FIRM</name>
<dbReference type="InterPro" id="IPR050624">
    <property type="entry name" value="HTH-type_Tx_Regulator"/>
</dbReference>
<protein>
    <submittedName>
        <fullName evidence="4">TetR/AcrR family transcriptional regulator</fullName>
    </submittedName>
</protein>
<evidence type="ECO:0000259" key="3">
    <source>
        <dbReference type="PROSITE" id="PS50977"/>
    </source>
</evidence>
<organism evidence="4 5">
    <name type="scientific">[Ruminococcus] lactaris</name>
    <dbReference type="NCBI Taxonomy" id="46228"/>
    <lineage>
        <taxon>Bacteria</taxon>
        <taxon>Bacillati</taxon>
        <taxon>Bacillota</taxon>
        <taxon>Clostridia</taxon>
        <taxon>Lachnospirales</taxon>
        <taxon>Lachnospiraceae</taxon>
        <taxon>Mediterraneibacter</taxon>
    </lineage>
</organism>
<gene>
    <name evidence="4" type="ORF">DXD17_00075</name>
</gene>
<dbReference type="PROSITE" id="PS50977">
    <property type="entry name" value="HTH_TETR_2"/>
    <property type="match status" value="1"/>
</dbReference>
<feature type="DNA-binding region" description="H-T-H motif" evidence="2">
    <location>
        <begin position="49"/>
        <end position="68"/>
    </location>
</feature>
<dbReference type="Proteomes" id="UP000260793">
    <property type="component" value="Unassembled WGS sequence"/>
</dbReference>
<dbReference type="InterPro" id="IPR009057">
    <property type="entry name" value="Homeodomain-like_sf"/>
</dbReference>
<evidence type="ECO:0000256" key="1">
    <source>
        <dbReference type="ARBA" id="ARBA00023125"/>
    </source>
</evidence>
<evidence type="ECO:0000313" key="4">
    <source>
        <dbReference type="EMBL" id="RGK42939.1"/>
    </source>
</evidence>
<evidence type="ECO:0000313" key="5">
    <source>
        <dbReference type="Proteomes" id="UP000260793"/>
    </source>
</evidence>
<comment type="caution">
    <text evidence="4">The sequence shown here is derived from an EMBL/GenBank/DDBJ whole genome shotgun (WGS) entry which is preliminary data.</text>
</comment>
<dbReference type="PANTHER" id="PTHR43479">
    <property type="entry name" value="ACREF/ENVCD OPERON REPRESSOR-RELATED"/>
    <property type="match status" value="1"/>
</dbReference>
<feature type="domain" description="HTH tetR-type" evidence="3">
    <location>
        <begin position="26"/>
        <end position="86"/>
    </location>
</feature>
<accession>A0A3E4LZT2</accession>
<dbReference type="Pfam" id="PF14278">
    <property type="entry name" value="TetR_C_8"/>
    <property type="match status" value="1"/>
</dbReference>
<sequence length="188" mass="21846">MQSIGGAKMIQKSKSVSPMSNEGRNAYVIEHINEALLGLLKEKSLNEISISEICETAGVGRMSFYRNYESKEDVIKKQLLQLIQEWEKDYEGKNDPTYFSESLLRHYYKHKDFYLLLYNQGLSNMILEALRVSVKLEEANNNLERYAKSMIAGMIWGWVDEWMRQGMPETPEEIVLLTAQLNKEQPKQ</sequence>
<dbReference type="SUPFAM" id="SSF46689">
    <property type="entry name" value="Homeodomain-like"/>
    <property type="match status" value="1"/>
</dbReference>
<dbReference type="AlphaFoldDB" id="A0A3E4LZT2"/>
<dbReference type="EMBL" id="QSQN01000001">
    <property type="protein sequence ID" value="RGK42939.1"/>
    <property type="molecule type" value="Genomic_DNA"/>
</dbReference>
<evidence type="ECO:0000256" key="2">
    <source>
        <dbReference type="PROSITE-ProRule" id="PRU00335"/>
    </source>
</evidence>
<dbReference type="InterPro" id="IPR001647">
    <property type="entry name" value="HTH_TetR"/>
</dbReference>
<dbReference type="Pfam" id="PF00440">
    <property type="entry name" value="TetR_N"/>
    <property type="match status" value="1"/>
</dbReference>
<dbReference type="Gene3D" id="1.10.357.10">
    <property type="entry name" value="Tetracycline Repressor, domain 2"/>
    <property type="match status" value="1"/>
</dbReference>